<dbReference type="Proteomes" id="UP001221009">
    <property type="component" value="Chromosome"/>
</dbReference>
<protein>
    <recommendedName>
        <fullName evidence="1">DUF7841 domain-containing protein</fullName>
    </recommendedName>
</protein>
<sequence length="163" mass="19176">MRYKELMKDYHSKGMVSEKKMWEAIGELDEAMECLKEKDPEKYDEAIRDIHEVFCGPHYNECFARMDVAAMRHKGKAGEHKGEHWNMEQVATAIKGMSIPGNTNIWDVYVALNANWHDKEIKFTEWFDHDAEKKIIEDAINFYFLDDDAPEGKVWIYMCAMDD</sequence>
<accession>A0AAX3QUW5</accession>
<gene>
    <name evidence="2" type="ORF">P2T59_05445</name>
</gene>
<dbReference type="RefSeq" id="WP_276507688.1">
    <property type="nucleotide sequence ID" value="NZ_CP120353.1"/>
</dbReference>
<reference evidence="2" key="1">
    <citation type="submission" date="2023-03" db="EMBL/GenBank/DDBJ databases">
        <title>Parabacteroides distasonis, a bacteria resistant against UC.</title>
        <authorList>
            <person name="Dai W."/>
        </authorList>
    </citation>
    <scope>NUCLEOTIDE SEQUENCE</scope>
    <source>
        <strain evidence="2">F1-28</strain>
    </source>
</reference>
<evidence type="ECO:0000259" key="1">
    <source>
        <dbReference type="Pfam" id="PF25223"/>
    </source>
</evidence>
<dbReference type="Pfam" id="PF25223">
    <property type="entry name" value="DUF7841"/>
    <property type="match status" value="1"/>
</dbReference>
<name>A0AAX3QUW5_PARDI</name>
<dbReference type="AlphaFoldDB" id="A0AAX3QUW5"/>
<proteinExistence type="predicted"/>
<organism evidence="2 3">
    <name type="scientific">Parabacteroides distasonis</name>
    <dbReference type="NCBI Taxonomy" id="823"/>
    <lineage>
        <taxon>Bacteria</taxon>
        <taxon>Pseudomonadati</taxon>
        <taxon>Bacteroidota</taxon>
        <taxon>Bacteroidia</taxon>
        <taxon>Bacteroidales</taxon>
        <taxon>Tannerellaceae</taxon>
        <taxon>Parabacteroides</taxon>
    </lineage>
</organism>
<evidence type="ECO:0000313" key="3">
    <source>
        <dbReference type="Proteomes" id="UP001221009"/>
    </source>
</evidence>
<evidence type="ECO:0000313" key="2">
    <source>
        <dbReference type="EMBL" id="WET65433.1"/>
    </source>
</evidence>
<dbReference type="InterPro" id="IPR057163">
    <property type="entry name" value="DUF7841"/>
</dbReference>
<dbReference type="EMBL" id="CP120353">
    <property type="protein sequence ID" value="WET65433.1"/>
    <property type="molecule type" value="Genomic_DNA"/>
</dbReference>
<feature type="domain" description="DUF7841" evidence="1">
    <location>
        <begin position="51"/>
        <end position="158"/>
    </location>
</feature>